<evidence type="ECO:0000313" key="1">
    <source>
        <dbReference type="EMBL" id="WYW54684.1"/>
    </source>
</evidence>
<dbReference type="RefSeq" id="WP_340931824.1">
    <property type="nucleotide sequence ID" value="NZ_CP150496.1"/>
</dbReference>
<protein>
    <submittedName>
        <fullName evidence="1">Uncharacterized protein</fullName>
    </submittedName>
</protein>
<proteinExistence type="predicted"/>
<reference evidence="1 2" key="1">
    <citation type="submission" date="2024-03" db="EMBL/GenBank/DDBJ databases">
        <authorList>
            <person name="Cao K."/>
        </authorList>
    </citation>
    <scope>NUCLEOTIDE SEQUENCE [LARGE SCALE GENOMIC DNA]</scope>
    <source>
        <strain evidence="1 2">MCCC 1K00696</strain>
    </source>
</reference>
<dbReference type="EMBL" id="CP150496">
    <property type="protein sequence ID" value="WYW54684.1"/>
    <property type="molecule type" value="Genomic_DNA"/>
</dbReference>
<keyword evidence="2" id="KW-1185">Reference proteome</keyword>
<organism evidence="1 2">
    <name type="scientific">Polaribacter marinaquae</name>
    <dbReference type="NCBI Taxonomy" id="1642819"/>
    <lineage>
        <taxon>Bacteria</taxon>
        <taxon>Pseudomonadati</taxon>
        <taxon>Bacteroidota</taxon>
        <taxon>Flavobacteriia</taxon>
        <taxon>Flavobacteriales</taxon>
        <taxon>Flavobacteriaceae</taxon>
    </lineage>
</organism>
<evidence type="ECO:0000313" key="2">
    <source>
        <dbReference type="Proteomes" id="UP001491088"/>
    </source>
</evidence>
<sequence>MDEIDLQPLRITNSWHVEWNLFYEIDPSIETMHYLDSSSLLHLNNYSLKRAINLDYRPENDVNGYFYLRVLNLKEIINSKSKEVSFDADWENLHFELKSKSRIEIVKEIERLVREIPPFKG</sequence>
<gene>
    <name evidence="1" type="ORF">WG950_09105</name>
</gene>
<name>A0ABZ2TQB6_9FLAO</name>
<dbReference type="Proteomes" id="UP001491088">
    <property type="component" value="Chromosome"/>
</dbReference>
<accession>A0ABZ2TQB6</accession>